<dbReference type="Pfam" id="PF01569">
    <property type="entry name" value="PAP2"/>
    <property type="match status" value="1"/>
</dbReference>
<keyword evidence="3" id="KW-1185">Reference proteome</keyword>
<dbReference type="GO" id="GO:0042392">
    <property type="term" value="F:sphingosine-1-phosphate phosphatase activity"/>
    <property type="evidence" value="ECO:0007669"/>
    <property type="project" value="TreeGrafter"/>
</dbReference>
<dbReference type="InterPro" id="IPR036938">
    <property type="entry name" value="PAP2/HPO_sf"/>
</dbReference>
<dbReference type="Proteomes" id="UP000050792">
    <property type="component" value="Unassembled WGS sequence"/>
</dbReference>
<dbReference type="WBParaSite" id="SRDH1_21840.1">
    <property type="protein sequence ID" value="SRDH1_21840.1"/>
    <property type="gene ID" value="SRDH1_21840"/>
</dbReference>
<keyword evidence="1" id="KW-1133">Transmembrane helix</keyword>
<proteinExistence type="predicted"/>
<sequence>MDSAPFTSKYWSRCTSIWAADTAYSVCKIIYFYMATSRWIRHLSLFLEWTGHGVLWIGFVLIWLITLLIDNAHGIRSYSALGKIWNWRNPSIEQQSSIVINEKIAKPFCLLIALLFDAIMVGLIKSIFQRQRPKDNNDSDMLLTISIDAWSFPSGHASRSTMLFFLISHLWLSASALWLTLLLFWNLIVCYSRYAMHRHHFIDILAGYALGYIEYWLIIQLNDK</sequence>
<keyword evidence="1" id="KW-0472">Membrane</keyword>
<dbReference type="SMART" id="SM00014">
    <property type="entry name" value="acidPPc"/>
    <property type="match status" value="1"/>
</dbReference>
<accession>A0AA85ESM4</accession>
<feature type="domain" description="Phosphatidic acid phosphatase type 2/haloperoxidase" evidence="2">
    <location>
        <begin position="106"/>
        <end position="219"/>
    </location>
</feature>
<dbReference type="AlphaFoldDB" id="A0AA85ESM4"/>
<feature type="transmembrane region" description="Helical" evidence="1">
    <location>
        <begin position="201"/>
        <end position="219"/>
    </location>
</feature>
<protein>
    <submittedName>
        <fullName evidence="4">AcidPPc domain-containing protein</fullName>
    </submittedName>
</protein>
<dbReference type="PANTHER" id="PTHR14969:SF13">
    <property type="entry name" value="AT30094P"/>
    <property type="match status" value="1"/>
</dbReference>
<feature type="transmembrane region" description="Helical" evidence="1">
    <location>
        <begin position="49"/>
        <end position="69"/>
    </location>
</feature>
<name>A0AA85ESM4_9TREM</name>
<dbReference type="PANTHER" id="PTHR14969">
    <property type="entry name" value="SPHINGOSINE-1-PHOSPHATE PHOSPHOHYDROLASE"/>
    <property type="match status" value="1"/>
</dbReference>
<feature type="transmembrane region" description="Helical" evidence="1">
    <location>
        <begin position="162"/>
        <end position="189"/>
    </location>
</feature>
<keyword evidence="1" id="KW-0812">Transmembrane</keyword>
<evidence type="ECO:0000313" key="4">
    <source>
        <dbReference type="WBParaSite" id="SRDH1_21840.1"/>
    </source>
</evidence>
<evidence type="ECO:0000256" key="1">
    <source>
        <dbReference type="SAM" id="Phobius"/>
    </source>
</evidence>
<evidence type="ECO:0000313" key="3">
    <source>
        <dbReference type="Proteomes" id="UP000050792"/>
    </source>
</evidence>
<dbReference type="SUPFAM" id="SSF48317">
    <property type="entry name" value="Acid phosphatase/Vanadium-dependent haloperoxidase"/>
    <property type="match status" value="1"/>
</dbReference>
<evidence type="ECO:0000259" key="2">
    <source>
        <dbReference type="SMART" id="SM00014"/>
    </source>
</evidence>
<feature type="transmembrane region" description="Helical" evidence="1">
    <location>
        <begin position="108"/>
        <end position="128"/>
    </location>
</feature>
<dbReference type="InterPro" id="IPR000326">
    <property type="entry name" value="PAP2/HPO"/>
</dbReference>
<organism evidence="3 4">
    <name type="scientific">Schistosoma rodhaini</name>
    <dbReference type="NCBI Taxonomy" id="6188"/>
    <lineage>
        <taxon>Eukaryota</taxon>
        <taxon>Metazoa</taxon>
        <taxon>Spiralia</taxon>
        <taxon>Lophotrochozoa</taxon>
        <taxon>Platyhelminthes</taxon>
        <taxon>Trematoda</taxon>
        <taxon>Digenea</taxon>
        <taxon>Strigeidida</taxon>
        <taxon>Schistosomatoidea</taxon>
        <taxon>Schistosomatidae</taxon>
        <taxon>Schistosoma</taxon>
    </lineage>
</organism>
<reference evidence="4" key="2">
    <citation type="submission" date="2023-11" db="UniProtKB">
        <authorList>
            <consortium name="WormBaseParasite"/>
        </authorList>
    </citation>
    <scope>IDENTIFICATION</scope>
</reference>
<dbReference type="Gene3D" id="1.20.144.10">
    <property type="entry name" value="Phosphatidic acid phosphatase type 2/haloperoxidase"/>
    <property type="match status" value="1"/>
</dbReference>
<reference evidence="3" key="1">
    <citation type="submission" date="2022-06" db="EMBL/GenBank/DDBJ databases">
        <authorList>
            <person name="Berger JAMES D."/>
            <person name="Berger JAMES D."/>
        </authorList>
    </citation>
    <scope>NUCLEOTIDE SEQUENCE [LARGE SCALE GENOMIC DNA]</scope>
</reference>